<evidence type="ECO:0000256" key="4">
    <source>
        <dbReference type="ARBA" id="ARBA00023002"/>
    </source>
</evidence>
<dbReference type="EMBL" id="ML977181">
    <property type="protein sequence ID" value="KAF1982729.1"/>
    <property type="molecule type" value="Genomic_DNA"/>
</dbReference>
<dbReference type="Proteomes" id="UP000800041">
    <property type="component" value="Unassembled WGS sequence"/>
</dbReference>
<dbReference type="OrthoDB" id="1844152at2759"/>
<comment type="similarity">
    <text evidence="2 7">Belongs to the cytochrome P450 family.</text>
</comment>
<dbReference type="Gene3D" id="1.10.630.10">
    <property type="entry name" value="Cytochrome P450"/>
    <property type="match status" value="1"/>
</dbReference>
<accession>A0A6G1GPP5</accession>
<reference evidence="8" key="1">
    <citation type="journal article" date="2020" name="Stud. Mycol.">
        <title>101 Dothideomycetes genomes: a test case for predicting lifestyles and emergence of pathogens.</title>
        <authorList>
            <person name="Haridas S."/>
            <person name="Albert R."/>
            <person name="Binder M."/>
            <person name="Bloem J."/>
            <person name="Labutti K."/>
            <person name="Salamov A."/>
            <person name="Andreopoulos B."/>
            <person name="Baker S."/>
            <person name="Barry K."/>
            <person name="Bills G."/>
            <person name="Bluhm B."/>
            <person name="Cannon C."/>
            <person name="Castanera R."/>
            <person name="Culley D."/>
            <person name="Daum C."/>
            <person name="Ezra D."/>
            <person name="Gonzalez J."/>
            <person name="Henrissat B."/>
            <person name="Kuo A."/>
            <person name="Liang C."/>
            <person name="Lipzen A."/>
            <person name="Lutzoni F."/>
            <person name="Magnuson J."/>
            <person name="Mondo S."/>
            <person name="Nolan M."/>
            <person name="Ohm R."/>
            <person name="Pangilinan J."/>
            <person name="Park H.-J."/>
            <person name="Ramirez L."/>
            <person name="Alfaro M."/>
            <person name="Sun H."/>
            <person name="Tritt A."/>
            <person name="Yoshinaga Y."/>
            <person name="Zwiers L.-H."/>
            <person name="Turgeon B."/>
            <person name="Goodwin S."/>
            <person name="Spatafora J."/>
            <person name="Crous P."/>
            <person name="Grigoriev I."/>
        </authorList>
    </citation>
    <scope>NUCLEOTIDE SEQUENCE</scope>
    <source>
        <strain evidence="8">CBS 113979</strain>
    </source>
</reference>
<keyword evidence="6 7" id="KW-0349">Heme</keyword>
<dbReference type="PANTHER" id="PTHR46206">
    <property type="entry name" value="CYTOCHROME P450"/>
    <property type="match status" value="1"/>
</dbReference>
<dbReference type="InterPro" id="IPR001128">
    <property type="entry name" value="Cyt_P450"/>
</dbReference>
<dbReference type="Pfam" id="PF00067">
    <property type="entry name" value="p450"/>
    <property type="match status" value="1"/>
</dbReference>
<dbReference type="GO" id="GO:0016705">
    <property type="term" value="F:oxidoreductase activity, acting on paired donors, with incorporation or reduction of molecular oxygen"/>
    <property type="evidence" value="ECO:0007669"/>
    <property type="project" value="InterPro"/>
</dbReference>
<dbReference type="GO" id="GO:0020037">
    <property type="term" value="F:heme binding"/>
    <property type="evidence" value="ECO:0007669"/>
    <property type="project" value="InterPro"/>
</dbReference>
<sequence>MESVQLDTGFTQQAAPVLVPTVILLLAVYLSTKFIGTSGGTKLPEIASDKAKYWSNARQLLREGYSKYNAFRMTTTKGSTVMLTRDAMVELIKRPDEVPLEFELPVKFDFQSKYTGLMTYNPVVNNIIRDTLTPGKIAAEVDNILGTEFPQTDKFEKIQVFDIINRVVSIAAGSILIGKDLCYRDEWVKTSIDYTMAVVMGALELKSWPAFLRPFVYRRLPRMQGIKEHEKMIKGLLMPTIRARRAQEGKPGYQKPDDFLQWYMDKAAEFNQDDERVALGMLGVGMVSINSTAKTATHALYDLALQSEYQKPLREELKHALKESGGDLSKDALHKCHLLDSFLKESQRCNPEIFVFGKRILLKDFTLSDGTFLPKGTLTTVPLDAVIADPKNYEKPEEFDGYRHYRPRQQGGFAGEKHQWISSNKTTLNFGYGRHSCPGRFFATVEIKLIFAFILLHYEVKLLPGEGRPANVLHGDSQSPNPTASLLFRKID</sequence>
<dbReference type="GO" id="GO:0004497">
    <property type="term" value="F:monooxygenase activity"/>
    <property type="evidence" value="ECO:0007669"/>
    <property type="project" value="UniProtKB-KW"/>
</dbReference>
<dbReference type="GO" id="GO:0005506">
    <property type="term" value="F:iron ion binding"/>
    <property type="evidence" value="ECO:0007669"/>
    <property type="project" value="InterPro"/>
</dbReference>
<keyword evidence="9" id="KW-1185">Reference proteome</keyword>
<dbReference type="AlphaFoldDB" id="A0A6G1GPP5"/>
<feature type="binding site" description="axial binding residue" evidence="6">
    <location>
        <position position="437"/>
    </location>
    <ligand>
        <name>heme</name>
        <dbReference type="ChEBI" id="CHEBI:30413"/>
    </ligand>
    <ligandPart>
        <name>Fe</name>
        <dbReference type="ChEBI" id="CHEBI:18248"/>
    </ligandPart>
</feature>
<name>A0A6G1GPP5_9PEZI</name>
<proteinExistence type="inferred from homology"/>
<evidence type="ECO:0000256" key="1">
    <source>
        <dbReference type="ARBA" id="ARBA00001971"/>
    </source>
</evidence>
<dbReference type="PROSITE" id="PS00086">
    <property type="entry name" value="CYTOCHROME_P450"/>
    <property type="match status" value="1"/>
</dbReference>
<evidence type="ECO:0000256" key="7">
    <source>
        <dbReference type="RuleBase" id="RU000461"/>
    </source>
</evidence>
<evidence type="ECO:0000256" key="3">
    <source>
        <dbReference type="ARBA" id="ARBA00022723"/>
    </source>
</evidence>
<evidence type="ECO:0000313" key="9">
    <source>
        <dbReference type="Proteomes" id="UP000800041"/>
    </source>
</evidence>
<protein>
    <submittedName>
        <fullName evidence="8">Cytochrome P450</fullName>
    </submittedName>
</protein>
<dbReference type="InterPro" id="IPR036396">
    <property type="entry name" value="Cyt_P450_sf"/>
</dbReference>
<evidence type="ECO:0000313" key="8">
    <source>
        <dbReference type="EMBL" id="KAF1982729.1"/>
    </source>
</evidence>
<dbReference type="PRINTS" id="PR00465">
    <property type="entry name" value="EP450IV"/>
</dbReference>
<keyword evidence="3 6" id="KW-0479">Metal-binding</keyword>
<dbReference type="InterPro" id="IPR017972">
    <property type="entry name" value="Cyt_P450_CS"/>
</dbReference>
<evidence type="ECO:0000256" key="6">
    <source>
        <dbReference type="PIRSR" id="PIRSR602403-1"/>
    </source>
</evidence>
<evidence type="ECO:0000256" key="5">
    <source>
        <dbReference type="ARBA" id="ARBA00023004"/>
    </source>
</evidence>
<comment type="cofactor">
    <cofactor evidence="1 6">
        <name>heme</name>
        <dbReference type="ChEBI" id="CHEBI:30413"/>
    </cofactor>
</comment>
<dbReference type="SUPFAM" id="SSF48264">
    <property type="entry name" value="Cytochrome P450"/>
    <property type="match status" value="1"/>
</dbReference>
<keyword evidence="4 7" id="KW-0560">Oxidoreductase</keyword>
<gene>
    <name evidence="8" type="ORF">K402DRAFT_466515</name>
</gene>
<dbReference type="PANTHER" id="PTHR46206:SF7">
    <property type="entry name" value="P450, PUTATIVE (EUROFUNG)-RELATED"/>
    <property type="match status" value="1"/>
</dbReference>
<organism evidence="8 9">
    <name type="scientific">Aulographum hederae CBS 113979</name>
    <dbReference type="NCBI Taxonomy" id="1176131"/>
    <lineage>
        <taxon>Eukaryota</taxon>
        <taxon>Fungi</taxon>
        <taxon>Dikarya</taxon>
        <taxon>Ascomycota</taxon>
        <taxon>Pezizomycotina</taxon>
        <taxon>Dothideomycetes</taxon>
        <taxon>Pleosporomycetidae</taxon>
        <taxon>Aulographales</taxon>
        <taxon>Aulographaceae</taxon>
    </lineage>
</organism>
<dbReference type="CDD" id="cd11041">
    <property type="entry name" value="CYP503A1-like"/>
    <property type="match status" value="1"/>
</dbReference>
<evidence type="ECO:0000256" key="2">
    <source>
        <dbReference type="ARBA" id="ARBA00010617"/>
    </source>
</evidence>
<keyword evidence="7" id="KW-0503">Monooxygenase</keyword>
<keyword evidence="5 6" id="KW-0408">Iron</keyword>
<dbReference type="InterPro" id="IPR002403">
    <property type="entry name" value="Cyt_P450_E_grp-IV"/>
</dbReference>